<organism evidence="2 3">
    <name type="scientific">Enterococcus wangshanyuanii</name>
    <dbReference type="NCBI Taxonomy" id="2005703"/>
    <lineage>
        <taxon>Bacteria</taxon>
        <taxon>Bacillati</taxon>
        <taxon>Bacillota</taxon>
        <taxon>Bacilli</taxon>
        <taxon>Lactobacillales</taxon>
        <taxon>Enterococcaceae</taxon>
        <taxon>Enterococcus</taxon>
    </lineage>
</organism>
<sequence length="78" mass="9089">MTVETTTNNKIPTTYKPNTVIKRVDANGNLISERIFNDKGRVIKDIHHTNHGNPKMHQKVPHEHIWDWSDPKRPKPSK</sequence>
<evidence type="ECO:0008006" key="4">
    <source>
        <dbReference type="Google" id="ProtNLM"/>
    </source>
</evidence>
<gene>
    <name evidence="2" type="ORF">GCM10011573_27710</name>
</gene>
<dbReference type="Proteomes" id="UP000630615">
    <property type="component" value="Unassembled WGS sequence"/>
</dbReference>
<feature type="region of interest" description="Disordered" evidence="1">
    <location>
        <begin position="48"/>
        <end position="78"/>
    </location>
</feature>
<protein>
    <recommendedName>
        <fullName evidence="4">HNH/Endo VII superfamily nuclease toxins domain-containing protein</fullName>
    </recommendedName>
</protein>
<feature type="compositionally biased region" description="Basic and acidic residues" evidence="1">
    <location>
        <begin position="60"/>
        <end position="78"/>
    </location>
</feature>
<proteinExistence type="predicted"/>
<accession>A0ABQ1PG26</accession>
<evidence type="ECO:0000313" key="2">
    <source>
        <dbReference type="EMBL" id="GGC96583.1"/>
    </source>
</evidence>
<keyword evidence="3" id="KW-1185">Reference proteome</keyword>
<evidence type="ECO:0000256" key="1">
    <source>
        <dbReference type="SAM" id="MobiDB-lite"/>
    </source>
</evidence>
<name>A0ABQ1PG26_9ENTE</name>
<comment type="caution">
    <text evidence="2">The sequence shown here is derived from an EMBL/GenBank/DDBJ whole genome shotgun (WGS) entry which is preliminary data.</text>
</comment>
<evidence type="ECO:0000313" key="3">
    <source>
        <dbReference type="Proteomes" id="UP000630615"/>
    </source>
</evidence>
<reference evidence="3" key="1">
    <citation type="journal article" date="2019" name="Int. J. Syst. Evol. Microbiol.">
        <title>The Global Catalogue of Microorganisms (GCM) 10K type strain sequencing project: providing services to taxonomists for standard genome sequencing and annotation.</title>
        <authorList>
            <consortium name="The Broad Institute Genomics Platform"/>
            <consortium name="The Broad Institute Genome Sequencing Center for Infectious Disease"/>
            <person name="Wu L."/>
            <person name="Ma J."/>
        </authorList>
    </citation>
    <scope>NUCLEOTIDE SEQUENCE [LARGE SCALE GENOMIC DNA]</scope>
    <source>
        <strain evidence="3">CGMCC 1.15942</strain>
    </source>
</reference>
<dbReference type="EMBL" id="BMKI01000007">
    <property type="protein sequence ID" value="GGC96583.1"/>
    <property type="molecule type" value="Genomic_DNA"/>
</dbReference>